<dbReference type="Pfam" id="PF00392">
    <property type="entry name" value="GntR"/>
    <property type="match status" value="1"/>
</dbReference>
<accession>B9JQD5</accession>
<evidence type="ECO:0000256" key="3">
    <source>
        <dbReference type="ARBA" id="ARBA00023163"/>
    </source>
</evidence>
<proteinExistence type="predicted"/>
<feature type="domain" description="HTH gntR-type" evidence="4">
    <location>
        <begin position="12"/>
        <end position="79"/>
    </location>
</feature>
<dbReference type="SUPFAM" id="SSF46785">
    <property type="entry name" value="Winged helix' DNA-binding domain"/>
    <property type="match status" value="1"/>
</dbReference>
<dbReference type="Pfam" id="PF07729">
    <property type="entry name" value="FCD"/>
    <property type="match status" value="1"/>
</dbReference>
<dbReference type="Gene3D" id="1.10.10.10">
    <property type="entry name" value="Winged helix-like DNA-binding domain superfamily/Winged helix DNA-binding domain"/>
    <property type="match status" value="1"/>
</dbReference>
<dbReference type="Gene3D" id="1.20.120.530">
    <property type="entry name" value="GntR ligand-binding domain-like"/>
    <property type="match status" value="1"/>
</dbReference>
<dbReference type="PROSITE" id="PS50949">
    <property type="entry name" value="HTH_GNTR"/>
    <property type="match status" value="1"/>
</dbReference>
<keyword evidence="3" id="KW-0804">Transcription</keyword>
<dbReference type="AlphaFoldDB" id="B9JQD5"/>
<gene>
    <name evidence="5" type="ordered locus">Arad_12370</name>
</gene>
<keyword evidence="1" id="KW-0805">Transcription regulation</keyword>
<evidence type="ECO:0000313" key="5">
    <source>
        <dbReference type="EMBL" id="ACM31354.1"/>
    </source>
</evidence>
<dbReference type="InterPro" id="IPR008920">
    <property type="entry name" value="TF_FadR/GntR_C"/>
</dbReference>
<dbReference type="HOGENOM" id="CLU_017584_5_5_5"/>
<dbReference type="PRINTS" id="PR00035">
    <property type="entry name" value="HTHGNTR"/>
</dbReference>
<reference evidence="5 6" key="1">
    <citation type="journal article" date="2009" name="J. Bacteriol.">
        <title>Genome sequences of three Agrobacterium biovars help elucidate the evolution of multichromosome genomes in bacteria.</title>
        <authorList>
            <person name="Slater S.C."/>
            <person name="Goldman B.S."/>
            <person name="Goodner B."/>
            <person name="Setubal J.C."/>
            <person name="Farrand S.K."/>
            <person name="Nester E.W."/>
            <person name="Burr T.J."/>
            <person name="Banta L."/>
            <person name="Dickerman A.W."/>
            <person name="Paulsen I."/>
            <person name="Otten L."/>
            <person name="Suen G."/>
            <person name="Welch R."/>
            <person name="Almeida N.F."/>
            <person name="Arnold F."/>
            <person name="Burton O.T."/>
            <person name="Du Z."/>
            <person name="Ewing A."/>
            <person name="Godsy E."/>
            <person name="Heisel S."/>
            <person name="Houmiel K.L."/>
            <person name="Jhaveri J."/>
            <person name="Lu J."/>
            <person name="Miller N.M."/>
            <person name="Norton S."/>
            <person name="Chen Q."/>
            <person name="Phoolcharoen W."/>
            <person name="Ohlin V."/>
            <person name="Ondrusek D."/>
            <person name="Pride N."/>
            <person name="Stricklin S.L."/>
            <person name="Sun J."/>
            <person name="Wheeler C."/>
            <person name="Wilson L."/>
            <person name="Zhu H."/>
            <person name="Wood D.W."/>
        </authorList>
    </citation>
    <scope>NUCLEOTIDE SEQUENCE [LARGE SCALE GENOMIC DNA]</scope>
    <source>
        <strain evidence="6">K84 / ATCC BAA-868</strain>
        <plasmid evidence="5 6">pAtK84c</plasmid>
    </source>
</reference>
<keyword evidence="2" id="KW-0238">DNA-binding</keyword>
<organism evidence="5 6">
    <name type="scientific">Rhizobium rhizogenes (strain K84 / ATCC BAA-868)</name>
    <name type="common">Agrobacterium radiobacter</name>
    <dbReference type="NCBI Taxonomy" id="311403"/>
    <lineage>
        <taxon>Bacteria</taxon>
        <taxon>Pseudomonadati</taxon>
        <taxon>Pseudomonadota</taxon>
        <taxon>Alphaproteobacteria</taxon>
        <taxon>Hyphomicrobiales</taxon>
        <taxon>Rhizobiaceae</taxon>
        <taxon>Rhizobium/Agrobacterium group</taxon>
        <taxon>Rhizobium</taxon>
    </lineage>
</organism>
<evidence type="ECO:0000259" key="4">
    <source>
        <dbReference type="PROSITE" id="PS50949"/>
    </source>
</evidence>
<dbReference type="SMART" id="SM00895">
    <property type="entry name" value="FCD"/>
    <property type="match status" value="1"/>
</dbReference>
<evidence type="ECO:0000256" key="2">
    <source>
        <dbReference type="ARBA" id="ARBA00023125"/>
    </source>
</evidence>
<dbReference type="SUPFAM" id="SSF48008">
    <property type="entry name" value="GntR ligand-binding domain-like"/>
    <property type="match status" value="1"/>
</dbReference>
<dbReference type="Proteomes" id="UP000001600">
    <property type="component" value="Plasmid pAtK84c"/>
</dbReference>
<evidence type="ECO:0000256" key="1">
    <source>
        <dbReference type="ARBA" id="ARBA00023015"/>
    </source>
</evidence>
<dbReference type="GO" id="GO:0003700">
    <property type="term" value="F:DNA-binding transcription factor activity"/>
    <property type="evidence" value="ECO:0007669"/>
    <property type="project" value="InterPro"/>
</dbReference>
<dbReference type="CDD" id="cd07377">
    <property type="entry name" value="WHTH_GntR"/>
    <property type="match status" value="1"/>
</dbReference>
<dbReference type="PANTHER" id="PTHR43537">
    <property type="entry name" value="TRANSCRIPTIONAL REGULATOR, GNTR FAMILY"/>
    <property type="match status" value="1"/>
</dbReference>
<dbReference type="SMART" id="SM00345">
    <property type="entry name" value="HTH_GNTR"/>
    <property type="match status" value="1"/>
</dbReference>
<sequence length="246" mass="26607">MDRISISPVVKMPVEAQATDALRDAIVNGAIPAGERITEIQLSDQLNLSRATVRSALHQLAKEGLLTLVPYTGWSVISMTSADVWELYTLRSAVERLAAQLLAGAIDTAASAKIEEAFEALARACKKGDRPGIAVADFSLHKTIIDLTNHSRLIAQYGLIEQQIRMYIRSSDALVPSSDAIIRQHRPIVDAIIRGDADEAGTLSEQHNLTEGKKLSDHLKDLEVAQESAAKAVSVGGKKRKAPLSR</sequence>
<name>B9JQD5_RHIR8</name>
<keyword evidence="5" id="KW-0614">Plasmid</keyword>
<dbReference type="KEGG" id="ara:Arad_12370"/>
<dbReference type="PANTHER" id="PTHR43537:SF24">
    <property type="entry name" value="GLUCONATE OPERON TRANSCRIPTIONAL REPRESSOR"/>
    <property type="match status" value="1"/>
</dbReference>
<geneLocation type="plasmid" evidence="5 6">
    <name>pAtK84c</name>
</geneLocation>
<dbReference type="InterPro" id="IPR000524">
    <property type="entry name" value="Tscrpt_reg_HTH_GntR"/>
</dbReference>
<evidence type="ECO:0000313" key="6">
    <source>
        <dbReference type="Proteomes" id="UP000001600"/>
    </source>
</evidence>
<dbReference type="InterPro" id="IPR036390">
    <property type="entry name" value="WH_DNA-bd_sf"/>
</dbReference>
<protein>
    <submittedName>
        <fullName evidence="5">Transcriptional regulator</fullName>
    </submittedName>
</protein>
<dbReference type="InterPro" id="IPR011711">
    <property type="entry name" value="GntR_C"/>
</dbReference>
<dbReference type="InterPro" id="IPR036388">
    <property type="entry name" value="WH-like_DNA-bd_sf"/>
</dbReference>
<dbReference type="GO" id="GO:0003677">
    <property type="term" value="F:DNA binding"/>
    <property type="evidence" value="ECO:0007669"/>
    <property type="project" value="UniProtKB-KW"/>
</dbReference>
<dbReference type="EMBL" id="CP000631">
    <property type="protein sequence ID" value="ACM31354.1"/>
    <property type="molecule type" value="Genomic_DNA"/>
</dbReference>